<accession>A0A6G0XMS9</accession>
<protein>
    <submittedName>
        <fullName evidence="3">Uncharacterized protein</fullName>
    </submittedName>
</protein>
<evidence type="ECO:0000313" key="4">
    <source>
        <dbReference type="Proteomes" id="UP000481153"/>
    </source>
</evidence>
<comment type="caution">
    <text evidence="3">The sequence shown here is derived from an EMBL/GenBank/DDBJ whole genome shotgun (WGS) entry which is preliminary data.</text>
</comment>
<reference evidence="3 4" key="1">
    <citation type="submission" date="2019-07" db="EMBL/GenBank/DDBJ databases">
        <title>Genomics analysis of Aphanomyces spp. identifies a new class of oomycete effector associated with host adaptation.</title>
        <authorList>
            <person name="Gaulin E."/>
        </authorList>
    </citation>
    <scope>NUCLEOTIDE SEQUENCE [LARGE SCALE GENOMIC DNA]</scope>
    <source>
        <strain evidence="3 4">ATCC 201684</strain>
    </source>
</reference>
<feature type="compositionally biased region" description="Acidic residues" evidence="1">
    <location>
        <begin position="199"/>
        <end position="213"/>
    </location>
</feature>
<dbReference type="Proteomes" id="UP000481153">
    <property type="component" value="Unassembled WGS sequence"/>
</dbReference>
<evidence type="ECO:0000313" key="3">
    <source>
        <dbReference type="EMBL" id="KAF0741694.1"/>
    </source>
</evidence>
<keyword evidence="4" id="KW-1185">Reference proteome</keyword>
<feature type="chain" id="PRO_5026101708" evidence="2">
    <location>
        <begin position="21"/>
        <end position="220"/>
    </location>
</feature>
<name>A0A6G0XMS9_9STRA</name>
<dbReference type="EMBL" id="VJMJ01000036">
    <property type="protein sequence ID" value="KAF0741694.1"/>
    <property type="molecule type" value="Genomic_DNA"/>
</dbReference>
<gene>
    <name evidence="3" type="ORF">Ae201684_003362</name>
</gene>
<sequence>MTELDIAALLACMITSVVESAASSVSNDNVVNAIDSILSAVVSVELHPDASLDSLYAMASVLGATGRKQAPNSDSADEMSPSDSAETQEMARLLRSSVQLQHQVRLKRQMTISYQATTSPLEPCLEDPQEARWDASGAAVFARKNVLGRDFAPLRRAYAKQRQLSDAAIYKLLRVQVRLEIANREVRRIAKLNEKPRDEEEDWTDEQYGDENQVETPVFE</sequence>
<feature type="region of interest" description="Disordered" evidence="1">
    <location>
        <begin position="191"/>
        <end position="220"/>
    </location>
</feature>
<keyword evidence="2" id="KW-0732">Signal</keyword>
<dbReference type="VEuPathDB" id="FungiDB:AeMF1_001397"/>
<organism evidence="3 4">
    <name type="scientific">Aphanomyces euteiches</name>
    <dbReference type="NCBI Taxonomy" id="100861"/>
    <lineage>
        <taxon>Eukaryota</taxon>
        <taxon>Sar</taxon>
        <taxon>Stramenopiles</taxon>
        <taxon>Oomycota</taxon>
        <taxon>Saprolegniomycetes</taxon>
        <taxon>Saprolegniales</taxon>
        <taxon>Verrucalvaceae</taxon>
        <taxon>Aphanomyces</taxon>
    </lineage>
</organism>
<feature type="region of interest" description="Disordered" evidence="1">
    <location>
        <begin position="67"/>
        <end position="87"/>
    </location>
</feature>
<evidence type="ECO:0000256" key="2">
    <source>
        <dbReference type="SAM" id="SignalP"/>
    </source>
</evidence>
<evidence type="ECO:0000256" key="1">
    <source>
        <dbReference type="SAM" id="MobiDB-lite"/>
    </source>
</evidence>
<proteinExistence type="predicted"/>
<feature type="signal peptide" evidence="2">
    <location>
        <begin position="1"/>
        <end position="20"/>
    </location>
</feature>
<dbReference type="AlphaFoldDB" id="A0A6G0XMS9"/>